<reference evidence="3" key="1">
    <citation type="journal article" date="2019" name="Int. J. Syst. Evol. Microbiol.">
        <title>The Global Catalogue of Microorganisms (GCM) 10K type strain sequencing project: providing services to taxonomists for standard genome sequencing and annotation.</title>
        <authorList>
            <consortium name="The Broad Institute Genomics Platform"/>
            <consortium name="The Broad Institute Genome Sequencing Center for Infectious Disease"/>
            <person name="Wu L."/>
            <person name="Ma J."/>
        </authorList>
    </citation>
    <scope>NUCLEOTIDE SEQUENCE [LARGE SCALE GENOMIC DNA]</scope>
    <source>
        <strain evidence="3">CCUG 42722</strain>
    </source>
</reference>
<sequence>MRALVVYESMFGNTEAIARAIGEGIVASMPTDLVEVGAAADTVPADVTLLVVGGPTHAFSMSWPSTRWDFAGQSPRIVSRGRGIREWLGGLPRLTATTEATTFDTRLGSRVTGSAARAASRRLDRLGCSLVAAPTHFRVSGVIGPLPDGELDRAQKWGKGLGAEVAARRSAGRTS</sequence>
<gene>
    <name evidence="2" type="ORF">ACFO6V_08885</name>
</gene>
<dbReference type="EMBL" id="JBHSFI010000003">
    <property type="protein sequence ID" value="MFC4628348.1"/>
    <property type="molecule type" value="Genomic_DNA"/>
</dbReference>
<keyword evidence="3" id="KW-1185">Reference proteome</keyword>
<dbReference type="RefSeq" id="WP_377134350.1">
    <property type="nucleotide sequence ID" value="NZ_JBHSFI010000003.1"/>
</dbReference>
<dbReference type="SUPFAM" id="SSF52218">
    <property type="entry name" value="Flavoproteins"/>
    <property type="match status" value="1"/>
</dbReference>
<organism evidence="2 3">
    <name type="scientific">Promicromonospora alba</name>
    <dbReference type="NCBI Taxonomy" id="1616110"/>
    <lineage>
        <taxon>Bacteria</taxon>
        <taxon>Bacillati</taxon>
        <taxon>Actinomycetota</taxon>
        <taxon>Actinomycetes</taxon>
        <taxon>Micrococcales</taxon>
        <taxon>Promicromonosporaceae</taxon>
        <taxon>Promicromonospora</taxon>
    </lineage>
</organism>
<dbReference type="PROSITE" id="PS00201">
    <property type="entry name" value="FLAVODOXIN"/>
    <property type="match status" value="1"/>
</dbReference>
<comment type="caution">
    <text evidence="2">The sequence shown here is derived from an EMBL/GenBank/DDBJ whole genome shotgun (WGS) entry which is preliminary data.</text>
</comment>
<evidence type="ECO:0000313" key="2">
    <source>
        <dbReference type="EMBL" id="MFC4628348.1"/>
    </source>
</evidence>
<name>A0ABV9HEF0_9MICO</name>
<dbReference type="InterPro" id="IPR001226">
    <property type="entry name" value="Flavodoxin_CS"/>
</dbReference>
<dbReference type="InterPro" id="IPR008254">
    <property type="entry name" value="Flavodoxin/NO_synth"/>
</dbReference>
<evidence type="ECO:0000313" key="3">
    <source>
        <dbReference type="Proteomes" id="UP001596011"/>
    </source>
</evidence>
<dbReference type="Proteomes" id="UP001596011">
    <property type="component" value="Unassembled WGS sequence"/>
</dbReference>
<dbReference type="InterPro" id="IPR029039">
    <property type="entry name" value="Flavoprotein-like_sf"/>
</dbReference>
<evidence type="ECO:0000259" key="1">
    <source>
        <dbReference type="PROSITE" id="PS50902"/>
    </source>
</evidence>
<proteinExistence type="predicted"/>
<feature type="domain" description="Flavodoxin-like" evidence="1">
    <location>
        <begin position="3"/>
        <end position="162"/>
    </location>
</feature>
<protein>
    <submittedName>
        <fullName evidence="2">Flavodoxin family protein</fullName>
    </submittedName>
</protein>
<dbReference type="PROSITE" id="PS50902">
    <property type="entry name" value="FLAVODOXIN_LIKE"/>
    <property type="match status" value="1"/>
</dbReference>
<dbReference type="Gene3D" id="3.40.50.360">
    <property type="match status" value="1"/>
</dbReference>
<accession>A0ABV9HEF0</accession>